<comment type="caution">
    <text evidence="1">The sequence shown here is derived from an EMBL/GenBank/DDBJ whole genome shotgun (WGS) entry which is preliminary data.</text>
</comment>
<dbReference type="Pfam" id="PF13620">
    <property type="entry name" value="CarboxypepD_reg"/>
    <property type="match status" value="1"/>
</dbReference>
<gene>
    <name evidence="1" type="ORF">F4553_006385</name>
</gene>
<dbReference type="Proteomes" id="UP000587527">
    <property type="component" value="Unassembled WGS sequence"/>
</dbReference>
<evidence type="ECO:0008006" key="3">
    <source>
        <dbReference type="Google" id="ProtNLM"/>
    </source>
</evidence>
<dbReference type="InterPro" id="IPR008969">
    <property type="entry name" value="CarboxyPept-like_regulatory"/>
</dbReference>
<reference evidence="1 2" key="1">
    <citation type="submission" date="2020-08" db="EMBL/GenBank/DDBJ databases">
        <title>Sequencing the genomes of 1000 actinobacteria strains.</title>
        <authorList>
            <person name="Klenk H.-P."/>
        </authorList>
    </citation>
    <scope>NUCLEOTIDE SEQUENCE [LARGE SCALE GENOMIC DNA]</scope>
    <source>
        <strain evidence="1 2">DSM 45362</strain>
    </source>
</reference>
<dbReference type="RefSeq" id="WP_184843354.1">
    <property type="nucleotide sequence ID" value="NZ_JACHMN010000003.1"/>
</dbReference>
<accession>A0A841C259</accession>
<dbReference type="AlphaFoldDB" id="A0A841C259"/>
<evidence type="ECO:0000313" key="2">
    <source>
        <dbReference type="Proteomes" id="UP000587527"/>
    </source>
</evidence>
<protein>
    <recommendedName>
        <fullName evidence="3">Carboxypeptidase regulatory-like domain-containing protein</fullName>
    </recommendedName>
</protein>
<name>A0A841C259_9ACTN</name>
<keyword evidence="2" id="KW-1185">Reference proteome</keyword>
<dbReference type="EMBL" id="JACHMN010000003">
    <property type="protein sequence ID" value="MBB5872951.1"/>
    <property type="molecule type" value="Genomic_DNA"/>
</dbReference>
<organism evidence="1 2">
    <name type="scientific">Allocatelliglobosispora scoriae</name>
    <dbReference type="NCBI Taxonomy" id="643052"/>
    <lineage>
        <taxon>Bacteria</taxon>
        <taxon>Bacillati</taxon>
        <taxon>Actinomycetota</taxon>
        <taxon>Actinomycetes</taxon>
        <taxon>Micromonosporales</taxon>
        <taxon>Micromonosporaceae</taxon>
        <taxon>Allocatelliglobosispora</taxon>
    </lineage>
</organism>
<dbReference type="SUPFAM" id="SSF49464">
    <property type="entry name" value="Carboxypeptidase regulatory domain-like"/>
    <property type="match status" value="1"/>
</dbReference>
<proteinExistence type="predicted"/>
<sequence length="225" mass="23383">MPNEENTGALARGTAMLLASLAETGVPAELAHPQSTVDSARLGVWPVAVLPETMPAQVGAALRLRVRYLVFAQIPEAGSIAEAMDVLDRVLVVGQPYLIPDQVPDDLWQALATPHRLGLLFDVPIQVAPAAPSGPRVTSLPQLATVSLGRLAGRVVTPGGVPLAGMRVAAHDGTATTHTDTRGHFTLTGVIADQPLTLLVTGRGLRLTAEVAAVSAEPVVITCEI</sequence>
<evidence type="ECO:0000313" key="1">
    <source>
        <dbReference type="EMBL" id="MBB5872951.1"/>
    </source>
</evidence>